<dbReference type="Pfam" id="PF08803">
    <property type="entry name" value="ydhR"/>
    <property type="match status" value="1"/>
</dbReference>
<name>A0A6I6IUJ0_9RHOB</name>
<dbReference type="InterPro" id="IPR014910">
    <property type="entry name" value="YdhR"/>
</dbReference>
<dbReference type="Gene3D" id="3.30.70.100">
    <property type="match status" value="1"/>
</dbReference>
<dbReference type="EMBL" id="CP034348">
    <property type="protein sequence ID" value="QGX99573.1"/>
    <property type="molecule type" value="Genomic_DNA"/>
</dbReference>
<dbReference type="RefSeq" id="WP_157708254.1">
    <property type="nucleotide sequence ID" value="NZ_CP034348.1"/>
</dbReference>
<evidence type="ECO:0000313" key="1">
    <source>
        <dbReference type="EMBL" id="QGX99573.1"/>
    </source>
</evidence>
<dbReference type="OrthoDB" id="1440627at2"/>
<sequence>MSRVFLYAEYQISFPFSEMDLPPIHEEMKSFPGLKSKTWLSGVNTNSVGGFYEFDSKENAQNYIDKCLVPYVQAFDANLTVRLFDAEIVSEASKDMGSPYFESR</sequence>
<proteinExistence type="predicted"/>
<evidence type="ECO:0008006" key="3">
    <source>
        <dbReference type="Google" id="ProtNLM"/>
    </source>
</evidence>
<reference evidence="2" key="1">
    <citation type="submission" date="2018-12" db="EMBL/GenBank/DDBJ databases">
        <title>Complete genome sequence of Roseovarius sp. MME-070.</title>
        <authorList>
            <person name="Nam Y.-D."/>
            <person name="Kang J."/>
            <person name="Chung W.-H."/>
            <person name="Park Y.S."/>
        </authorList>
    </citation>
    <scope>NUCLEOTIDE SEQUENCE [LARGE SCALE GENOMIC DNA]</scope>
    <source>
        <strain evidence="2">MME-070</strain>
    </source>
</reference>
<keyword evidence="2" id="KW-1185">Reference proteome</keyword>
<dbReference type="AlphaFoldDB" id="A0A6I6IUJ0"/>
<organism evidence="1 2">
    <name type="scientific">Roseovarius faecimaris</name>
    <dbReference type="NCBI Taxonomy" id="2494550"/>
    <lineage>
        <taxon>Bacteria</taxon>
        <taxon>Pseudomonadati</taxon>
        <taxon>Pseudomonadota</taxon>
        <taxon>Alphaproteobacteria</taxon>
        <taxon>Rhodobacterales</taxon>
        <taxon>Roseobacteraceae</taxon>
        <taxon>Roseovarius</taxon>
    </lineage>
</organism>
<dbReference type="SUPFAM" id="SSF54909">
    <property type="entry name" value="Dimeric alpha+beta barrel"/>
    <property type="match status" value="1"/>
</dbReference>
<gene>
    <name evidence="1" type="ORF">EI983_15390</name>
</gene>
<protein>
    <recommendedName>
        <fullName evidence="3">YdhR family protein</fullName>
    </recommendedName>
</protein>
<dbReference type="InterPro" id="IPR011008">
    <property type="entry name" value="Dimeric_a/b-barrel"/>
</dbReference>
<accession>A0A6I6IUJ0</accession>
<evidence type="ECO:0000313" key="2">
    <source>
        <dbReference type="Proteomes" id="UP000428330"/>
    </source>
</evidence>
<dbReference type="KEGG" id="rom:EI983_15390"/>
<dbReference type="Proteomes" id="UP000428330">
    <property type="component" value="Chromosome"/>
</dbReference>